<dbReference type="RefSeq" id="WP_072992719.1">
    <property type="nucleotide sequence ID" value="NZ_FQZB01000021.1"/>
</dbReference>
<sequence>MWSVVIALIAMFVIVFASDKIRENAVDNITIKRELDKRAIFKDDSLMVTLKIENASKIPVEFLHIEEQFDKNIIKIKSILDGKPIGNCNYYATNLSINGRERVKRKYYITALKRGAYIISNITIEVGDIFGIKENKKCIEDFKEFLVYPEIRNLKQLSIASNSLLGANLVKRLINEDTLITKGLRDYTTNDRMKDIHWNSSLKLNKLMVREYDFTSDIDAIFILNVQCSEIFWNSIDEEVVEKGVSLMCSLALQTIEQSIPVELWTNASIRSYTGNFKGNVRCNKGQANKILEFGARIDNLPYCGFNDYLKEKLKNFRSNSVYVILTSYINSEIENIIINLTKRGYIIKLIDLSKDQALNIAYIEKISYSWEENYEQ</sequence>
<name>A0A1M6TT36_9CLOT</name>
<protein>
    <submittedName>
        <fullName evidence="1">Uncharacterized conserved protein, DUF58 family, contains vWF domain</fullName>
    </submittedName>
</protein>
<keyword evidence="2" id="KW-1185">Reference proteome</keyword>
<evidence type="ECO:0000313" key="1">
    <source>
        <dbReference type="EMBL" id="SHK60175.1"/>
    </source>
</evidence>
<evidence type="ECO:0000313" key="2">
    <source>
        <dbReference type="Proteomes" id="UP000184310"/>
    </source>
</evidence>
<dbReference type="EMBL" id="FQZB01000021">
    <property type="protein sequence ID" value="SHK60175.1"/>
    <property type="molecule type" value="Genomic_DNA"/>
</dbReference>
<dbReference type="STRING" id="1121302.SAMN02745163_04108"/>
<dbReference type="OrthoDB" id="9789943at2"/>
<accession>A0A1M6TT36</accession>
<proteinExistence type="predicted"/>
<dbReference type="PANTHER" id="PTHR34351">
    <property type="entry name" value="SLR1927 PROTEIN-RELATED"/>
    <property type="match status" value="1"/>
</dbReference>
<gene>
    <name evidence="1" type="ORF">SAMN02745163_04108</name>
</gene>
<reference evidence="1 2" key="1">
    <citation type="submission" date="2016-11" db="EMBL/GenBank/DDBJ databases">
        <authorList>
            <person name="Jaros S."/>
            <person name="Januszkiewicz K."/>
            <person name="Wedrychowicz H."/>
        </authorList>
    </citation>
    <scope>NUCLEOTIDE SEQUENCE [LARGE SCALE GENOMIC DNA]</scope>
    <source>
        <strain evidence="1 2">DSM 21758</strain>
    </source>
</reference>
<dbReference type="PANTHER" id="PTHR34351:SF2">
    <property type="entry name" value="DUF58 DOMAIN-CONTAINING PROTEIN"/>
    <property type="match status" value="1"/>
</dbReference>
<dbReference type="Proteomes" id="UP000184310">
    <property type="component" value="Unassembled WGS sequence"/>
</dbReference>
<dbReference type="AlphaFoldDB" id="A0A1M6TT36"/>
<organism evidence="1 2">
    <name type="scientific">Clostridium cavendishii DSM 21758</name>
    <dbReference type="NCBI Taxonomy" id="1121302"/>
    <lineage>
        <taxon>Bacteria</taxon>
        <taxon>Bacillati</taxon>
        <taxon>Bacillota</taxon>
        <taxon>Clostridia</taxon>
        <taxon>Eubacteriales</taxon>
        <taxon>Clostridiaceae</taxon>
        <taxon>Clostridium</taxon>
    </lineage>
</organism>